<feature type="domain" description="Glycine transporter" evidence="8">
    <location>
        <begin position="96"/>
        <end position="167"/>
    </location>
</feature>
<feature type="domain" description="Glycine transporter" evidence="8">
    <location>
        <begin position="10"/>
        <end position="83"/>
    </location>
</feature>
<keyword evidence="12" id="KW-1185">Reference proteome</keyword>
<evidence type="ECO:0000256" key="6">
    <source>
        <dbReference type="ARBA" id="ARBA00023136"/>
    </source>
</evidence>
<evidence type="ECO:0000256" key="3">
    <source>
        <dbReference type="ARBA" id="ARBA00022475"/>
    </source>
</evidence>
<dbReference type="InterPro" id="IPR005115">
    <property type="entry name" value="Gly_transporter"/>
</dbReference>
<dbReference type="EMBL" id="VKKZ01000001">
    <property type="protein sequence ID" value="KAA6438180.1"/>
    <property type="molecule type" value="Genomic_DNA"/>
</dbReference>
<dbReference type="Proteomes" id="UP001570846">
    <property type="component" value="Unassembled WGS sequence"/>
</dbReference>
<dbReference type="Pfam" id="PF03458">
    <property type="entry name" value="Gly_transporter"/>
    <property type="match status" value="2"/>
</dbReference>
<evidence type="ECO:0000256" key="7">
    <source>
        <dbReference type="SAM" id="Phobius"/>
    </source>
</evidence>
<evidence type="ECO:0000313" key="10">
    <source>
        <dbReference type="EMBL" id="MFA1773297.1"/>
    </source>
</evidence>
<evidence type="ECO:0000313" key="9">
    <source>
        <dbReference type="EMBL" id="KAA6438180.1"/>
    </source>
</evidence>
<dbReference type="OrthoDB" id="9791874at2"/>
<feature type="transmembrane region" description="Helical" evidence="7">
    <location>
        <begin position="6"/>
        <end position="27"/>
    </location>
</feature>
<proteinExistence type="inferred from homology"/>
<comment type="subcellular location">
    <subcellularLocation>
        <location evidence="1">Cell membrane</location>
        <topology evidence="1">Multi-pass membrane protein</topology>
    </subcellularLocation>
</comment>
<dbReference type="Proteomes" id="UP000323866">
    <property type="component" value="Unassembled WGS sequence"/>
</dbReference>
<evidence type="ECO:0000256" key="1">
    <source>
        <dbReference type="ARBA" id="ARBA00004651"/>
    </source>
</evidence>
<evidence type="ECO:0000313" key="11">
    <source>
        <dbReference type="Proteomes" id="UP000323866"/>
    </source>
</evidence>
<accession>A0A5M8QT10</accession>
<dbReference type="GO" id="GO:0005886">
    <property type="term" value="C:plasma membrane"/>
    <property type="evidence" value="ECO:0007669"/>
    <property type="project" value="UniProtKB-SubCell"/>
</dbReference>
<keyword evidence="3" id="KW-1003">Cell membrane</keyword>
<reference evidence="9 11" key="1">
    <citation type="submission" date="2019-07" db="EMBL/GenBank/DDBJ databases">
        <authorList>
            <person name="Qu J.-H."/>
        </authorList>
    </citation>
    <scope>NUCLEOTIDE SEQUENCE [LARGE SCALE GENOMIC DNA]</scope>
    <source>
        <strain evidence="9 11">MDT1-10-3</strain>
    </source>
</reference>
<comment type="caution">
    <text evidence="9">The sequence shown here is derived from an EMBL/GenBank/DDBJ whole genome shotgun (WGS) entry which is preliminary data.</text>
</comment>
<dbReference type="RefSeq" id="WP_149096680.1">
    <property type="nucleotide sequence ID" value="NZ_BMMG01000010.1"/>
</dbReference>
<keyword evidence="5 7" id="KW-1133">Transmembrane helix</keyword>
<sequence>MERLHFLYYVLDLAGTFAFAISGATAARKRNLDLFGICALAFTVACGGGIIRDLCIGAIPPAGLTNWQYLAASLFASALTVHFFPLVQRLKRPVLFFDSVGLALFAVTGAEKALHFGHNGQVAVMLGITTAVGGGVIRDVLLNRVPVIMEKEIYASAALLGAVVVVVGNQLPWVTANWAAVTALLLCFTLRILALYFHWNLPTPGSRKTDQDSD</sequence>
<dbReference type="PANTHER" id="PTHR30506:SF3">
    <property type="entry name" value="UPF0126 INNER MEMBRANE PROTEIN YADS-RELATED"/>
    <property type="match status" value="1"/>
</dbReference>
<feature type="transmembrane region" description="Helical" evidence="7">
    <location>
        <begin position="153"/>
        <end position="172"/>
    </location>
</feature>
<dbReference type="EMBL" id="JBGOGF010000012">
    <property type="protein sequence ID" value="MFA1773297.1"/>
    <property type="molecule type" value="Genomic_DNA"/>
</dbReference>
<evidence type="ECO:0000313" key="12">
    <source>
        <dbReference type="Proteomes" id="UP001570846"/>
    </source>
</evidence>
<evidence type="ECO:0000256" key="4">
    <source>
        <dbReference type="ARBA" id="ARBA00022692"/>
    </source>
</evidence>
<feature type="transmembrane region" description="Helical" evidence="7">
    <location>
        <begin position="178"/>
        <end position="199"/>
    </location>
</feature>
<dbReference type="PANTHER" id="PTHR30506">
    <property type="entry name" value="INNER MEMBRANE PROTEIN"/>
    <property type="match status" value="1"/>
</dbReference>
<evidence type="ECO:0000256" key="2">
    <source>
        <dbReference type="ARBA" id="ARBA00008193"/>
    </source>
</evidence>
<keyword evidence="4 7" id="KW-0812">Transmembrane</keyword>
<keyword evidence="6 7" id="KW-0472">Membrane</keyword>
<feature type="transmembrane region" description="Helical" evidence="7">
    <location>
        <begin position="66"/>
        <end position="87"/>
    </location>
</feature>
<dbReference type="AlphaFoldDB" id="A0A5M8QT10"/>
<evidence type="ECO:0000259" key="8">
    <source>
        <dbReference type="Pfam" id="PF03458"/>
    </source>
</evidence>
<gene>
    <name evidence="10" type="ORF">ACD591_18495</name>
    <name evidence="9" type="ORF">FOE74_00655</name>
</gene>
<feature type="transmembrane region" description="Helical" evidence="7">
    <location>
        <begin position="34"/>
        <end position="60"/>
    </location>
</feature>
<feature type="transmembrane region" description="Helical" evidence="7">
    <location>
        <begin position="122"/>
        <end position="141"/>
    </location>
</feature>
<reference evidence="10 12" key="3">
    <citation type="submission" date="2024-08" db="EMBL/GenBank/DDBJ databases">
        <authorList>
            <person name="Wei W."/>
        </authorList>
    </citation>
    <scope>NUCLEOTIDE SEQUENCE [LARGE SCALE GENOMIC DNA]</scope>
    <source>
        <strain evidence="10 12">XU2</strain>
    </source>
</reference>
<name>A0A5M8QT10_9BACT</name>
<feature type="transmembrane region" description="Helical" evidence="7">
    <location>
        <begin position="94"/>
        <end position="110"/>
    </location>
</feature>
<organism evidence="9 11">
    <name type="scientific">Rufibacter glacialis</name>
    <dbReference type="NCBI Taxonomy" id="1259555"/>
    <lineage>
        <taxon>Bacteria</taxon>
        <taxon>Pseudomonadati</taxon>
        <taxon>Bacteroidota</taxon>
        <taxon>Cytophagia</taxon>
        <taxon>Cytophagales</taxon>
        <taxon>Hymenobacteraceae</taxon>
        <taxon>Rufibacter</taxon>
    </lineage>
</organism>
<comment type="similarity">
    <text evidence="2">Belongs to the UPF0126 family.</text>
</comment>
<evidence type="ECO:0000256" key="5">
    <source>
        <dbReference type="ARBA" id="ARBA00022989"/>
    </source>
</evidence>
<protein>
    <submittedName>
        <fullName evidence="9">Trimeric intracellular cation channel family protein</fullName>
    </submittedName>
</protein>
<reference evidence="9 11" key="2">
    <citation type="submission" date="2019-09" db="EMBL/GenBank/DDBJ databases">
        <title>A bacterium isolated from glacier soil.</title>
        <authorList>
            <person name="Liu Q."/>
        </authorList>
    </citation>
    <scope>NUCLEOTIDE SEQUENCE [LARGE SCALE GENOMIC DNA]</scope>
    <source>
        <strain evidence="9 11">MDT1-10-3</strain>
    </source>
</reference>